<evidence type="ECO:0000313" key="5">
    <source>
        <dbReference type="Proteomes" id="UP000233551"/>
    </source>
</evidence>
<reference evidence="3 5" key="3">
    <citation type="submission" date="2017-11" db="EMBL/GenBank/DDBJ databases">
        <title>De-novo sequencing of pomegranate (Punica granatum L.) genome.</title>
        <authorList>
            <person name="Akparov Z."/>
            <person name="Amiraslanov A."/>
            <person name="Hajiyeva S."/>
            <person name="Abbasov M."/>
            <person name="Kaur K."/>
            <person name="Hamwieh A."/>
            <person name="Solovyev V."/>
            <person name="Salamov A."/>
            <person name="Braich B."/>
            <person name="Kosarev P."/>
            <person name="Mahmoud A."/>
            <person name="Hajiyev E."/>
            <person name="Babayeva S."/>
            <person name="Izzatullayeva V."/>
            <person name="Mammadov A."/>
            <person name="Mammadov A."/>
            <person name="Sharifova S."/>
            <person name="Ojaghi J."/>
            <person name="Eynullazada K."/>
            <person name="Bayramov B."/>
            <person name="Abdulazimova A."/>
            <person name="Shahmuradov I."/>
        </authorList>
    </citation>
    <scope>NUCLEOTIDE SEQUENCE [LARGE SCALE GENOMIC DNA]</scope>
    <source>
        <strain evidence="3">AG2017</strain>
        <strain evidence="5">cv. AG2017</strain>
        <tissue evidence="3">Leaf</tissue>
    </source>
</reference>
<keyword evidence="5" id="KW-1185">Reference proteome</keyword>
<sequence length="90" mass="10628">MSHNSSKSIPEGATELTESKILIEAMMSEMRRVMRLEFEQVHERIDLMENKRVEQPRNAPNARRKERVQPREVSDMIQLEDPSHEHVEAF</sequence>
<dbReference type="AlphaFoldDB" id="A0A218XRC4"/>
<reference evidence="2" key="2">
    <citation type="submission" date="2017-06" db="EMBL/GenBank/DDBJ databases">
        <title>The pomegranate genome and the genomics of punicalagin biosynthesis.</title>
        <authorList>
            <person name="Xu C."/>
        </authorList>
    </citation>
    <scope>NUCLEOTIDE SEQUENCE [LARGE SCALE GENOMIC DNA]</scope>
    <source>
        <tissue evidence="2">Fresh leaf</tissue>
    </source>
</reference>
<proteinExistence type="predicted"/>
<evidence type="ECO:0000256" key="1">
    <source>
        <dbReference type="SAM" id="MobiDB-lite"/>
    </source>
</evidence>
<evidence type="ECO:0000313" key="3">
    <source>
        <dbReference type="EMBL" id="PKI35807.1"/>
    </source>
</evidence>
<dbReference type="Proteomes" id="UP000197138">
    <property type="component" value="Unassembled WGS sequence"/>
</dbReference>
<gene>
    <name evidence="2" type="ORF">CDL15_Pgr011721</name>
    <name evidence="3" type="ORF">CRG98_043802</name>
</gene>
<dbReference type="EMBL" id="PGOL01005217">
    <property type="protein sequence ID" value="PKI35807.1"/>
    <property type="molecule type" value="Genomic_DNA"/>
</dbReference>
<reference evidence="4" key="1">
    <citation type="journal article" date="2017" name="Plant J.">
        <title>The pomegranate (Punica granatum L.) genome and the genomics of punicalagin biosynthesis.</title>
        <authorList>
            <person name="Qin G."/>
            <person name="Xu C."/>
            <person name="Ming R."/>
            <person name="Tang H."/>
            <person name="Guyot R."/>
            <person name="Kramer E.M."/>
            <person name="Hu Y."/>
            <person name="Yi X."/>
            <person name="Qi Y."/>
            <person name="Xu X."/>
            <person name="Gao Z."/>
            <person name="Pan H."/>
            <person name="Jian J."/>
            <person name="Tian Y."/>
            <person name="Yue Z."/>
            <person name="Xu Y."/>
        </authorList>
    </citation>
    <scope>NUCLEOTIDE SEQUENCE [LARGE SCALE GENOMIC DNA]</scope>
    <source>
        <strain evidence="4">cv. Dabenzi</strain>
    </source>
</reference>
<feature type="region of interest" description="Disordered" evidence="1">
    <location>
        <begin position="49"/>
        <end position="75"/>
    </location>
</feature>
<evidence type="ECO:0008006" key="6">
    <source>
        <dbReference type="Google" id="ProtNLM"/>
    </source>
</evidence>
<protein>
    <recommendedName>
        <fullName evidence="6">Ty3-gypsy retrotransposon protein</fullName>
    </recommendedName>
</protein>
<name>A0A218XRC4_PUNGR</name>
<comment type="caution">
    <text evidence="2">The sequence shown here is derived from an EMBL/GenBank/DDBJ whole genome shotgun (WGS) entry which is preliminary data.</text>
</comment>
<dbReference type="Proteomes" id="UP000233551">
    <property type="component" value="Unassembled WGS sequence"/>
</dbReference>
<evidence type="ECO:0000313" key="2">
    <source>
        <dbReference type="EMBL" id="OWM87081.1"/>
    </source>
</evidence>
<accession>A0A218XRC4</accession>
<organism evidence="2 4">
    <name type="scientific">Punica granatum</name>
    <name type="common">Pomegranate</name>
    <dbReference type="NCBI Taxonomy" id="22663"/>
    <lineage>
        <taxon>Eukaryota</taxon>
        <taxon>Viridiplantae</taxon>
        <taxon>Streptophyta</taxon>
        <taxon>Embryophyta</taxon>
        <taxon>Tracheophyta</taxon>
        <taxon>Spermatophyta</taxon>
        <taxon>Magnoliopsida</taxon>
        <taxon>eudicotyledons</taxon>
        <taxon>Gunneridae</taxon>
        <taxon>Pentapetalae</taxon>
        <taxon>rosids</taxon>
        <taxon>malvids</taxon>
        <taxon>Myrtales</taxon>
        <taxon>Lythraceae</taxon>
        <taxon>Punica</taxon>
    </lineage>
</organism>
<dbReference type="EMBL" id="MTKT01000904">
    <property type="protein sequence ID" value="OWM87081.1"/>
    <property type="molecule type" value="Genomic_DNA"/>
</dbReference>
<evidence type="ECO:0000313" key="4">
    <source>
        <dbReference type="Proteomes" id="UP000197138"/>
    </source>
</evidence>